<dbReference type="AlphaFoldDB" id="A0AAE1FW99"/>
<keyword evidence="3" id="KW-1185">Reference proteome</keyword>
<proteinExistence type="predicted"/>
<dbReference type="GO" id="GO:0003676">
    <property type="term" value="F:nucleic acid binding"/>
    <property type="evidence" value="ECO:0007669"/>
    <property type="project" value="InterPro"/>
</dbReference>
<name>A0AAE1FW99_PETCI</name>
<feature type="domain" description="DDE-1" evidence="1">
    <location>
        <begin position="1"/>
        <end position="72"/>
    </location>
</feature>
<evidence type="ECO:0000313" key="2">
    <source>
        <dbReference type="EMBL" id="KAK3880961.1"/>
    </source>
</evidence>
<organism evidence="2 3">
    <name type="scientific">Petrolisthes cinctipes</name>
    <name type="common">Flat porcelain crab</name>
    <dbReference type="NCBI Taxonomy" id="88211"/>
    <lineage>
        <taxon>Eukaryota</taxon>
        <taxon>Metazoa</taxon>
        <taxon>Ecdysozoa</taxon>
        <taxon>Arthropoda</taxon>
        <taxon>Crustacea</taxon>
        <taxon>Multicrustacea</taxon>
        <taxon>Malacostraca</taxon>
        <taxon>Eumalacostraca</taxon>
        <taxon>Eucarida</taxon>
        <taxon>Decapoda</taxon>
        <taxon>Pleocyemata</taxon>
        <taxon>Anomura</taxon>
        <taxon>Galatheoidea</taxon>
        <taxon>Porcellanidae</taxon>
        <taxon>Petrolisthes</taxon>
    </lineage>
</organism>
<comment type="caution">
    <text evidence="2">The sequence shown here is derived from an EMBL/GenBank/DDBJ whole genome shotgun (WGS) entry which is preliminary data.</text>
</comment>
<sequence length="97" mass="11218">MDQGVIRAVKRCYTRKYHDEVLVVLEDENDETADTRGERTKANIKAYNIRSALYNLAYSWADVKVVSLANYWKPLLTGEDIDADFEGFEANDFHKLL</sequence>
<dbReference type="Pfam" id="PF03184">
    <property type="entry name" value="DDE_1"/>
    <property type="match status" value="1"/>
</dbReference>
<evidence type="ECO:0000313" key="3">
    <source>
        <dbReference type="Proteomes" id="UP001286313"/>
    </source>
</evidence>
<evidence type="ECO:0000259" key="1">
    <source>
        <dbReference type="Pfam" id="PF03184"/>
    </source>
</evidence>
<gene>
    <name evidence="2" type="ORF">Pcinc_014611</name>
</gene>
<dbReference type="Proteomes" id="UP001286313">
    <property type="component" value="Unassembled WGS sequence"/>
</dbReference>
<reference evidence="2" key="1">
    <citation type="submission" date="2023-10" db="EMBL/GenBank/DDBJ databases">
        <title>Genome assemblies of two species of porcelain crab, Petrolisthes cinctipes and Petrolisthes manimaculis (Anomura: Porcellanidae).</title>
        <authorList>
            <person name="Angst P."/>
        </authorList>
    </citation>
    <scope>NUCLEOTIDE SEQUENCE</scope>
    <source>
        <strain evidence="2">PB745_01</strain>
        <tissue evidence="2">Gill</tissue>
    </source>
</reference>
<accession>A0AAE1FW99</accession>
<dbReference type="InterPro" id="IPR004875">
    <property type="entry name" value="DDE_SF_endonuclease_dom"/>
</dbReference>
<protein>
    <recommendedName>
        <fullName evidence="1">DDE-1 domain-containing protein</fullName>
    </recommendedName>
</protein>
<dbReference type="EMBL" id="JAWQEG010001271">
    <property type="protein sequence ID" value="KAK3880961.1"/>
    <property type="molecule type" value="Genomic_DNA"/>
</dbReference>